<evidence type="ECO:0000313" key="1">
    <source>
        <dbReference type="EMBL" id="CAG6702391.1"/>
    </source>
</evidence>
<sequence length="166" mass="18682">MIGRIVLVAVGEDQSHVVGKFFTRPVLPGVHFRLDRSQVHRLLDDFVIVVQTEPGRVHRFVERPRVARVFLREQLLENLVTIFERLAQLGLGIRHIDTSAARVQGGQIARIFSSSSVGLFDLTARLPACIHLAGKIFQHRISQRVRRVGFPLDGFPCLSGRGLRSM</sequence>
<name>A0A8D8UCY6_9HEMI</name>
<accession>A0A8D8UCY6</accession>
<dbReference type="EMBL" id="HBUF01340474">
    <property type="protein sequence ID" value="CAG6702391.1"/>
    <property type="molecule type" value="Transcribed_RNA"/>
</dbReference>
<dbReference type="AlphaFoldDB" id="A0A8D8UCY6"/>
<proteinExistence type="predicted"/>
<dbReference type="EMBL" id="HBUF01340472">
    <property type="protein sequence ID" value="CAG6702382.1"/>
    <property type="molecule type" value="Transcribed_RNA"/>
</dbReference>
<dbReference type="EMBL" id="HBUF01340471">
    <property type="protein sequence ID" value="CAG6702377.1"/>
    <property type="molecule type" value="Transcribed_RNA"/>
</dbReference>
<reference evidence="1" key="1">
    <citation type="submission" date="2021-05" db="EMBL/GenBank/DDBJ databases">
        <authorList>
            <person name="Alioto T."/>
            <person name="Alioto T."/>
            <person name="Gomez Garrido J."/>
        </authorList>
    </citation>
    <scope>NUCLEOTIDE SEQUENCE</scope>
</reference>
<dbReference type="EMBL" id="HBUF01340473">
    <property type="protein sequence ID" value="CAG6702387.1"/>
    <property type="molecule type" value="Transcribed_RNA"/>
</dbReference>
<protein>
    <submittedName>
        <fullName evidence="1">Uncharacterized protein</fullName>
    </submittedName>
</protein>
<organism evidence="1">
    <name type="scientific">Cacopsylla melanoneura</name>
    <dbReference type="NCBI Taxonomy" id="428564"/>
    <lineage>
        <taxon>Eukaryota</taxon>
        <taxon>Metazoa</taxon>
        <taxon>Ecdysozoa</taxon>
        <taxon>Arthropoda</taxon>
        <taxon>Hexapoda</taxon>
        <taxon>Insecta</taxon>
        <taxon>Pterygota</taxon>
        <taxon>Neoptera</taxon>
        <taxon>Paraneoptera</taxon>
        <taxon>Hemiptera</taxon>
        <taxon>Sternorrhyncha</taxon>
        <taxon>Psylloidea</taxon>
        <taxon>Psyllidae</taxon>
        <taxon>Psyllinae</taxon>
        <taxon>Cacopsylla</taxon>
    </lineage>
</organism>